<organism evidence="5">
    <name type="scientific">Echinostoma caproni</name>
    <dbReference type="NCBI Taxonomy" id="27848"/>
    <lineage>
        <taxon>Eukaryota</taxon>
        <taxon>Metazoa</taxon>
        <taxon>Spiralia</taxon>
        <taxon>Lophotrochozoa</taxon>
        <taxon>Platyhelminthes</taxon>
        <taxon>Trematoda</taxon>
        <taxon>Digenea</taxon>
        <taxon>Plagiorchiida</taxon>
        <taxon>Echinostomata</taxon>
        <taxon>Echinostomatoidea</taxon>
        <taxon>Echinostomatidae</taxon>
        <taxon>Echinostoma</taxon>
    </lineage>
</organism>
<reference evidence="3 4" key="2">
    <citation type="submission" date="2018-11" db="EMBL/GenBank/DDBJ databases">
        <authorList>
            <consortium name="Pathogen Informatics"/>
        </authorList>
    </citation>
    <scope>NUCLEOTIDE SEQUENCE [LARGE SCALE GENOMIC DNA]</scope>
    <source>
        <strain evidence="3 4">Egypt</strain>
    </source>
</reference>
<reference evidence="5" key="1">
    <citation type="submission" date="2016-06" db="UniProtKB">
        <authorList>
            <consortium name="WormBaseParasite"/>
        </authorList>
    </citation>
    <scope>IDENTIFICATION</scope>
</reference>
<sequence length="161" mass="18528">MAKGEAERARSLINWKTQPADCLVLSLTQTEKQLRDCQVELDKAHTELTKLHCERDQLQLERDTLAQDLEHILNRRQNFADLRQQLTRLTQEKSGTHNKCSACVRPTHRDDSLNRHCAKRAQHSSRSGGECYYRLPHKSNSGPRVGHSNLKRTHTIDLAAR</sequence>
<evidence type="ECO:0000313" key="4">
    <source>
        <dbReference type="Proteomes" id="UP000272942"/>
    </source>
</evidence>
<evidence type="ECO:0000313" key="3">
    <source>
        <dbReference type="EMBL" id="VDP87567.1"/>
    </source>
</evidence>
<accession>A0A183AUX1</accession>
<keyword evidence="4" id="KW-1185">Reference proteome</keyword>
<keyword evidence="1" id="KW-0175">Coiled coil</keyword>
<evidence type="ECO:0000256" key="1">
    <source>
        <dbReference type="SAM" id="Coils"/>
    </source>
</evidence>
<dbReference type="OrthoDB" id="5973369at2759"/>
<gene>
    <name evidence="3" type="ORF">ECPE_LOCUS10756</name>
</gene>
<name>A0A183AUX1_9TREM</name>
<dbReference type="WBParaSite" id="ECPE_0001078901-mRNA-1">
    <property type="protein sequence ID" value="ECPE_0001078901-mRNA-1"/>
    <property type="gene ID" value="ECPE_0001078901"/>
</dbReference>
<evidence type="ECO:0000313" key="5">
    <source>
        <dbReference type="WBParaSite" id="ECPE_0001078901-mRNA-1"/>
    </source>
</evidence>
<proteinExistence type="predicted"/>
<feature type="coiled-coil region" evidence="1">
    <location>
        <begin position="27"/>
        <end position="92"/>
    </location>
</feature>
<dbReference type="Proteomes" id="UP000272942">
    <property type="component" value="Unassembled WGS sequence"/>
</dbReference>
<evidence type="ECO:0000256" key="2">
    <source>
        <dbReference type="SAM" id="MobiDB-lite"/>
    </source>
</evidence>
<dbReference type="AlphaFoldDB" id="A0A183AUX1"/>
<feature type="region of interest" description="Disordered" evidence="2">
    <location>
        <begin position="127"/>
        <end position="161"/>
    </location>
</feature>
<protein>
    <submittedName>
        <fullName evidence="5">CCDC92 domain-containing protein</fullName>
    </submittedName>
</protein>
<dbReference type="EMBL" id="UZAN01049616">
    <property type="protein sequence ID" value="VDP87567.1"/>
    <property type="molecule type" value="Genomic_DNA"/>
</dbReference>